<dbReference type="SUPFAM" id="SSF88946">
    <property type="entry name" value="Sigma2 domain of RNA polymerase sigma factors"/>
    <property type="match status" value="1"/>
</dbReference>
<keyword evidence="2" id="KW-0805">Transcription regulation</keyword>
<proteinExistence type="inferred from homology"/>
<feature type="domain" description="RNA polymerase sigma factor 70 region 4 type 2" evidence="6">
    <location>
        <begin position="104"/>
        <end position="156"/>
    </location>
</feature>
<gene>
    <name evidence="7" type="ORF">H9632_11715</name>
</gene>
<dbReference type="InterPro" id="IPR036388">
    <property type="entry name" value="WH-like_DNA-bd_sf"/>
</dbReference>
<dbReference type="Proteomes" id="UP000600565">
    <property type="component" value="Unassembled WGS sequence"/>
</dbReference>
<dbReference type="InterPro" id="IPR013249">
    <property type="entry name" value="RNA_pol_sigma70_r4_t2"/>
</dbReference>
<protein>
    <submittedName>
        <fullName evidence="7">Sigma-70 family RNA polymerase sigma factor</fullName>
    </submittedName>
</protein>
<dbReference type="Gene3D" id="1.10.1740.10">
    <property type="match status" value="1"/>
</dbReference>
<evidence type="ECO:0000313" key="7">
    <source>
        <dbReference type="EMBL" id="MBD8033735.1"/>
    </source>
</evidence>
<dbReference type="NCBIfam" id="TIGR02937">
    <property type="entry name" value="sigma70-ECF"/>
    <property type="match status" value="1"/>
</dbReference>
<comment type="similarity">
    <text evidence="1">Belongs to the sigma-70 factor family. ECF subfamily.</text>
</comment>
<dbReference type="EMBL" id="JACSPW010000010">
    <property type="protein sequence ID" value="MBD8033735.1"/>
    <property type="molecule type" value="Genomic_DNA"/>
</dbReference>
<feature type="domain" description="RNA polymerase sigma-70 region 2" evidence="5">
    <location>
        <begin position="12"/>
        <end position="75"/>
    </location>
</feature>
<evidence type="ECO:0000256" key="1">
    <source>
        <dbReference type="ARBA" id="ARBA00010641"/>
    </source>
</evidence>
<evidence type="ECO:0000313" key="8">
    <source>
        <dbReference type="Proteomes" id="UP000600565"/>
    </source>
</evidence>
<organism evidence="7 8">
    <name type="scientific">Solibacillus merdavium</name>
    <dbReference type="NCBI Taxonomy" id="2762218"/>
    <lineage>
        <taxon>Bacteria</taxon>
        <taxon>Bacillati</taxon>
        <taxon>Bacillota</taxon>
        <taxon>Bacilli</taxon>
        <taxon>Bacillales</taxon>
        <taxon>Caryophanaceae</taxon>
        <taxon>Solibacillus</taxon>
    </lineage>
</organism>
<evidence type="ECO:0000256" key="4">
    <source>
        <dbReference type="ARBA" id="ARBA00023163"/>
    </source>
</evidence>
<dbReference type="InterPro" id="IPR039425">
    <property type="entry name" value="RNA_pol_sigma-70-like"/>
</dbReference>
<keyword evidence="8" id="KW-1185">Reference proteome</keyword>
<dbReference type="InterPro" id="IPR013324">
    <property type="entry name" value="RNA_pol_sigma_r3/r4-like"/>
</dbReference>
<reference evidence="7 8" key="1">
    <citation type="submission" date="2020-08" db="EMBL/GenBank/DDBJ databases">
        <title>A Genomic Blueprint of the Chicken Gut Microbiome.</title>
        <authorList>
            <person name="Gilroy R."/>
            <person name="Ravi A."/>
            <person name="Getino M."/>
            <person name="Pursley I."/>
            <person name="Horton D.L."/>
            <person name="Alikhan N.-F."/>
            <person name="Baker D."/>
            <person name="Gharbi K."/>
            <person name="Hall N."/>
            <person name="Watson M."/>
            <person name="Adriaenssens E.M."/>
            <person name="Foster-Nyarko E."/>
            <person name="Jarju S."/>
            <person name="Secka A."/>
            <person name="Antonio M."/>
            <person name="Oren A."/>
            <person name="Chaudhuri R."/>
            <person name="La Ragione R.M."/>
            <person name="Hildebrand F."/>
            <person name="Pallen M.J."/>
        </authorList>
    </citation>
    <scope>NUCLEOTIDE SEQUENCE [LARGE SCALE GENOMIC DNA]</scope>
    <source>
        <strain evidence="7 8">Sa1YVA6</strain>
    </source>
</reference>
<evidence type="ECO:0000256" key="3">
    <source>
        <dbReference type="ARBA" id="ARBA00023082"/>
    </source>
</evidence>
<keyword evidence="4" id="KW-0804">Transcription</keyword>
<dbReference type="PANTHER" id="PTHR43133">
    <property type="entry name" value="RNA POLYMERASE ECF-TYPE SIGMA FACTO"/>
    <property type="match status" value="1"/>
</dbReference>
<dbReference type="PANTHER" id="PTHR43133:SF60">
    <property type="entry name" value="RNA POLYMERASE SIGMA FACTOR SIGV"/>
    <property type="match status" value="1"/>
</dbReference>
<dbReference type="Pfam" id="PF08281">
    <property type="entry name" value="Sigma70_r4_2"/>
    <property type="match status" value="1"/>
</dbReference>
<dbReference type="CDD" id="cd06171">
    <property type="entry name" value="Sigma70_r4"/>
    <property type="match status" value="1"/>
</dbReference>
<comment type="caution">
    <text evidence="7">The sequence shown here is derived from an EMBL/GenBank/DDBJ whole genome shotgun (WGS) entry which is preliminary data.</text>
</comment>
<keyword evidence="3" id="KW-0731">Sigma factor</keyword>
<dbReference type="Gene3D" id="1.10.10.10">
    <property type="entry name" value="Winged helix-like DNA-binding domain superfamily/Winged helix DNA-binding domain"/>
    <property type="match status" value="1"/>
</dbReference>
<name>A0ABR8XPB0_9BACL</name>
<evidence type="ECO:0000256" key="2">
    <source>
        <dbReference type="ARBA" id="ARBA00023015"/>
    </source>
</evidence>
<accession>A0ABR8XPB0</accession>
<dbReference type="InterPro" id="IPR013325">
    <property type="entry name" value="RNA_pol_sigma_r2"/>
</dbReference>
<dbReference type="SUPFAM" id="SSF88659">
    <property type="entry name" value="Sigma3 and sigma4 domains of RNA polymerase sigma factors"/>
    <property type="match status" value="1"/>
</dbReference>
<evidence type="ECO:0000259" key="5">
    <source>
        <dbReference type="Pfam" id="PF04542"/>
    </source>
</evidence>
<dbReference type="Pfam" id="PF04542">
    <property type="entry name" value="Sigma70_r2"/>
    <property type="match status" value="1"/>
</dbReference>
<dbReference type="InterPro" id="IPR014284">
    <property type="entry name" value="RNA_pol_sigma-70_dom"/>
</dbReference>
<evidence type="ECO:0000259" key="6">
    <source>
        <dbReference type="Pfam" id="PF08281"/>
    </source>
</evidence>
<dbReference type="InterPro" id="IPR007627">
    <property type="entry name" value="RNA_pol_sigma70_r2"/>
</dbReference>
<sequence>MLSDEQAFQQVMETYSDYLLRIAFLYVKDWQVAEDIVQDSFLSYYVKFEQFEERASLKTYLVRIVINKSKDYLKSWTYRKQQLTNHFFQTKIDPQKMLQQAERLDIAEAILQLPIPLREVIVHYYYEELSVLEVASLLRISDNTVKTRMRRARQLLKEKLSSEEWEVLANE</sequence>